<keyword evidence="3" id="KW-1185">Reference proteome</keyword>
<reference evidence="2" key="1">
    <citation type="submission" date="2022-10" db="EMBL/GenBank/DDBJ databases">
        <authorList>
            <person name="Koch H."/>
        </authorList>
    </citation>
    <scope>NUCLEOTIDE SEQUENCE</scope>
    <source>
        <strain evidence="2">DNF</strain>
    </source>
</reference>
<organism evidence="2 3">
    <name type="scientific">Nitrospira tepida</name>
    <dbReference type="NCBI Taxonomy" id="2973512"/>
    <lineage>
        <taxon>Bacteria</taxon>
        <taxon>Pseudomonadati</taxon>
        <taxon>Nitrospirota</taxon>
        <taxon>Nitrospiria</taxon>
        <taxon>Nitrospirales</taxon>
        <taxon>Nitrospiraceae</taxon>
        <taxon>Nitrospira</taxon>
    </lineage>
</organism>
<keyword evidence="1" id="KW-1133">Transmembrane helix</keyword>
<sequence>MRDSGQDSLLTFLGGMAVGAIAMLLFAPESGAQLRQRLGRYAREAGEELAEEGAAAWERGRQAVDSAVERGKDYVEGARETMRDKASAITDEIGDRYEEIRQGRGAK</sequence>
<evidence type="ECO:0000256" key="1">
    <source>
        <dbReference type="SAM" id="Phobius"/>
    </source>
</evidence>
<dbReference type="EMBL" id="OX365700">
    <property type="protein sequence ID" value="CAI4032768.1"/>
    <property type="molecule type" value="Genomic_DNA"/>
</dbReference>
<dbReference type="InterPro" id="IPR024623">
    <property type="entry name" value="YtxH"/>
</dbReference>
<name>A0AA86N103_9BACT</name>
<keyword evidence="1" id="KW-0812">Transmembrane</keyword>
<accession>A0AA86N103</accession>
<dbReference type="PANTHER" id="PTHR35792">
    <property type="entry name" value="GENERAL STRESS PROTEIN"/>
    <property type="match status" value="1"/>
</dbReference>
<dbReference type="InterPro" id="IPR052928">
    <property type="entry name" value="Desiccation-related_membrane"/>
</dbReference>
<dbReference type="PANTHER" id="PTHR35792:SF1">
    <property type="entry name" value="SLL0268 PROTEIN"/>
    <property type="match status" value="1"/>
</dbReference>
<protein>
    <submittedName>
        <fullName evidence="2">Uncharacterized membrane protein YhaH</fullName>
    </submittedName>
</protein>
<proteinExistence type="predicted"/>
<evidence type="ECO:0000313" key="3">
    <source>
        <dbReference type="Proteomes" id="UP001179121"/>
    </source>
</evidence>
<keyword evidence="1" id="KW-0472">Membrane</keyword>
<dbReference type="Gene3D" id="1.20.120.20">
    <property type="entry name" value="Apolipoprotein"/>
    <property type="match status" value="1"/>
</dbReference>
<dbReference type="Proteomes" id="UP001179121">
    <property type="component" value="Chromosome"/>
</dbReference>
<evidence type="ECO:0000313" key="2">
    <source>
        <dbReference type="EMBL" id="CAI4032768.1"/>
    </source>
</evidence>
<dbReference type="AlphaFoldDB" id="A0AA86N103"/>
<feature type="transmembrane region" description="Helical" evidence="1">
    <location>
        <begin position="9"/>
        <end position="27"/>
    </location>
</feature>
<dbReference type="KEGG" id="nti:DNFV4_03198"/>
<gene>
    <name evidence="2" type="ORF">DNFV4_03198</name>
</gene>
<dbReference type="RefSeq" id="WP_289269482.1">
    <property type="nucleotide sequence ID" value="NZ_OX365700.1"/>
</dbReference>
<dbReference type="Pfam" id="PF12732">
    <property type="entry name" value="YtxH"/>
    <property type="match status" value="1"/>
</dbReference>